<evidence type="ECO:0000256" key="1">
    <source>
        <dbReference type="SAM" id="Phobius"/>
    </source>
</evidence>
<keyword evidence="1" id="KW-1133">Transmembrane helix</keyword>
<dbReference type="OrthoDB" id="104711at2"/>
<dbReference type="InterPro" id="IPR012171">
    <property type="entry name" value="Fatty_acid_desaturase"/>
</dbReference>
<evidence type="ECO:0000313" key="3">
    <source>
        <dbReference type="EMBL" id="PYE78195.1"/>
    </source>
</evidence>
<feature type="domain" description="Fatty acid desaturase" evidence="2">
    <location>
        <begin position="85"/>
        <end position="342"/>
    </location>
</feature>
<gene>
    <name evidence="3" type="ORF">DFQ15_109108</name>
</gene>
<feature type="transmembrane region" description="Helical" evidence="1">
    <location>
        <begin position="245"/>
        <end position="269"/>
    </location>
</feature>
<dbReference type="EMBL" id="QJTC01000009">
    <property type="protein sequence ID" value="PYE78195.1"/>
    <property type="molecule type" value="Genomic_DNA"/>
</dbReference>
<proteinExistence type="predicted"/>
<dbReference type="GO" id="GO:0006629">
    <property type="term" value="P:lipid metabolic process"/>
    <property type="evidence" value="ECO:0007669"/>
    <property type="project" value="InterPro"/>
</dbReference>
<name>A0A318SHD4_9BURK</name>
<evidence type="ECO:0000259" key="2">
    <source>
        <dbReference type="Pfam" id="PF00487"/>
    </source>
</evidence>
<organism evidence="3 4">
    <name type="scientific">Xylophilus ampelinus</name>
    <dbReference type="NCBI Taxonomy" id="54067"/>
    <lineage>
        <taxon>Bacteria</taxon>
        <taxon>Pseudomonadati</taxon>
        <taxon>Pseudomonadota</taxon>
        <taxon>Betaproteobacteria</taxon>
        <taxon>Burkholderiales</taxon>
        <taxon>Xylophilus</taxon>
    </lineage>
</organism>
<feature type="transmembrane region" description="Helical" evidence="1">
    <location>
        <begin position="61"/>
        <end position="79"/>
    </location>
</feature>
<dbReference type="Pfam" id="PF00487">
    <property type="entry name" value="FA_desaturase"/>
    <property type="match status" value="1"/>
</dbReference>
<dbReference type="GO" id="GO:0016491">
    <property type="term" value="F:oxidoreductase activity"/>
    <property type="evidence" value="ECO:0007669"/>
    <property type="project" value="InterPro"/>
</dbReference>
<accession>A0A318SHD4</accession>
<evidence type="ECO:0000313" key="4">
    <source>
        <dbReference type="Proteomes" id="UP000247540"/>
    </source>
</evidence>
<keyword evidence="4" id="KW-1185">Reference proteome</keyword>
<dbReference type="PANTHER" id="PTHR32100">
    <property type="entry name" value="OMEGA-6 FATTY ACID DESATURASE, CHLOROPLASTIC"/>
    <property type="match status" value="1"/>
</dbReference>
<dbReference type="Proteomes" id="UP000247540">
    <property type="component" value="Unassembled WGS sequence"/>
</dbReference>
<sequence>MPTPLPSPLHTGFVADAPAPTAAPAAAIVLPPPLAADAPLPHRKTIRSWLIPLCQRSTLRAVALLVLDYALFGAALYGAVTFEPLWAMLLCGLAAGFVIGRLFIIGHDGCHQSLTSHRGLNRWIGRIAFLPSLTPYSLWDMGHNVVHHGFTNLKGVDFVWAPLTQDEYRKLSPARRFMERLYRSGWAPGLYYMVEIWWNKMFFPDRKATTHRPIFTKDCLLVSGFALAWIGGLVATAFASDQSVLRLLLAGFVVPVMFWFAMIGFVVYVHHTHVKVSWHDDRAAWTRAQPFVSTTVHLTFPLQVGALMHHIMEHTAHHVDMSIPLYKLKEAQKLLEQLLPGRIVIQRFSWKWYFQTARACKLYDFTRQCWTDFRGRATSTPRTLPTVA</sequence>
<protein>
    <submittedName>
        <fullName evidence="3">Omega-6 fatty acid desaturase (Delta-12 desaturase)</fullName>
    </submittedName>
</protein>
<feature type="transmembrane region" description="Helical" evidence="1">
    <location>
        <begin position="219"/>
        <end position="239"/>
    </location>
</feature>
<comment type="caution">
    <text evidence="3">The sequence shown here is derived from an EMBL/GenBank/DDBJ whole genome shotgun (WGS) entry which is preliminary data.</text>
</comment>
<feature type="transmembrane region" description="Helical" evidence="1">
    <location>
        <begin position="85"/>
        <end position="103"/>
    </location>
</feature>
<keyword evidence="1" id="KW-0472">Membrane</keyword>
<keyword evidence="1" id="KW-0812">Transmembrane</keyword>
<dbReference type="InterPro" id="IPR005804">
    <property type="entry name" value="FA_desaturase_dom"/>
</dbReference>
<reference evidence="3 4" key="1">
    <citation type="submission" date="2018-06" db="EMBL/GenBank/DDBJ databases">
        <title>Genomic Encyclopedia of Type Strains, Phase III (KMG-III): the genomes of soil and plant-associated and newly described type strains.</title>
        <authorList>
            <person name="Whitman W."/>
        </authorList>
    </citation>
    <scope>NUCLEOTIDE SEQUENCE [LARGE SCALE GENOMIC DNA]</scope>
    <source>
        <strain evidence="3 4">CECT 7646</strain>
    </source>
</reference>
<dbReference type="AlphaFoldDB" id="A0A318SHD4"/>